<dbReference type="GO" id="GO:0043609">
    <property type="term" value="P:regulation of carbon utilization"/>
    <property type="evidence" value="ECO:0007669"/>
    <property type="project" value="EnsemblPlants"/>
</dbReference>
<dbReference type="GO" id="GO:0009737">
    <property type="term" value="P:response to abscisic acid"/>
    <property type="evidence" value="ECO:0007669"/>
    <property type="project" value="EnsemblPlants"/>
</dbReference>
<proteinExistence type="inferred from homology"/>
<dbReference type="PANTHER" id="PTHR12896">
    <property type="entry name" value="PAX6 NEIGHBOR PROTEIN PAXNEB"/>
    <property type="match status" value="1"/>
</dbReference>
<evidence type="ECO:0000256" key="7">
    <source>
        <dbReference type="ARBA" id="ARBA00022694"/>
    </source>
</evidence>
<dbReference type="CDD" id="cd19494">
    <property type="entry name" value="Elp4"/>
    <property type="match status" value="1"/>
</dbReference>
<dbReference type="OMA" id="NTTMWDD"/>
<evidence type="ECO:0000256" key="6">
    <source>
        <dbReference type="ARBA" id="ARBA00022490"/>
    </source>
</evidence>
<reference evidence="10 11" key="1">
    <citation type="journal article" date="2018" name="Science">
        <title>The opium poppy genome and morphinan production.</title>
        <authorList>
            <person name="Guo L."/>
            <person name="Winzer T."/>
            <person name="Yang X."/>
            <person name="Li Y."/>
            <person name="Ning Z."/>
            <person name="He Z."/>
            <person name="Teodor R."/>
            <person name="Lu Y."/>
            <person name="Bowser T.A."/>
            <person name="Graham I.A."/>
            <person name="Ye K."/>
        </authorList>
    </citation>
    <scope>NUCLEOTIDE SEQUENCE [LARGE SCALE GENOMIC DNA]</scope>
    <source>
        <strain evidence="11">cv. HN1</strain>
        <tissue evidence="10">Leaves</tissue>
    </source>
</reference>
<protein>
    <recommendedName>
        <fullName evidence="5">Elongator complex protein 4</fullName>
    </recommendedName>
</protein>
<dbReference type="GO" id="GO:2000024">
    <property type="term" value="P:regulation of leaf development"/>
    <property type="evidence" value="ECO:0007669"/>
    <property type="project" value="EnsemblPlants"/>
</dbReference>
<dbReference type="GO" id="GO:0051301">
    <property type="term" value="P:cell division"/>
    <property type="evidence" value="ECO:0007669"/>
    <property type="project" value="EnsemblPlants"/>
</dbReference>
<feature type="compositionally biased region" description="Low complexity" evidence="9">
    <location>
        <begin position="418"/>
        <end position="427"/>
    </location>
</feature>
<evidence type="ECO:0000256" key="9">
    <source>
        <dbReference type="SAM" id="MobiDB-lite"/>
    </source>
</evidence>
<comment type="pathway">
    <text evidence="3">tRNA modification; 5-methoxycarbonylmethyl-2-thiouridine-tRNA biosynthesis.</text>
</comment>
<keyword evidence="6" id="KW-0963">Cytoplasm</keyword>
<gene>
    <name evidence="10" type="ORF">C5167_042757</name>
</gene>
<accession>A0A4Y7L7C4</accession>
<dbReference type="Pfam" id="PF05625">
    <property type="entry name" value="PAXNEB"/>
    <property type="match status" value="1"/>
</dbReference>
<sequence>MTAKIDFGFGQLLAVDLRSIEPAPWAELVKTVVTGKITEPTGIGFKPNRSISSSVAVVPKNHTDRPLCTPSSLVYSEVPFMAATRSRTSSFSRNQSTSPLSQIHGIKPGPNGVTYVSSGIPDLDKILGGGFPLGSLVMIMEDAEAPHHLLLLRNFMSQGLVHNQPLLYASPSKDPRAFLGTLPSPVLSKDEKSHSSIDQEQEKGLRIAWQYKKYFGENQQNSDRNATEYCNEFDLRKPLERHILNAQRIECFSIQESPSLSAFRDRCSSFVTQTSRNDGGTISPSRIAIQSFCAPQCCYSEMDWDMLSFIRSLKSMVRSSNAVAVITFPPSLLSSSFSKRWQHMADTLLAVRAIPDEDKELAKLLTGYQDMVGFLHVHKVAQINTQVPVILEATTFSIKLQRRRSLVLERLNQAPVDGSSGSSHGVSGSCGGGSKSSILDF</sequence>
<evidence type="ECO:0000256" key="5">
    <source>
        <dbReference type="ARBA" id="ARBA00020265"/>
    </source>
</evidence>
<dbReference type="Proteomes" id="UP000316621">
    <property type="component" value="Chromosome 10"/>
</dbReference>
<evidence type="ECO:0000313" key="10">
    <source>
        <dbReference type="EMBL" id="RZC80179.1"/>
    </source>
</evidence>
<evidence type="ECO:0000313" key="11">
    <source>
        <dbReference type="Proteomes" id="UP000316621"/>
    </source>
</evidence>
<feature type="region of interest" description="Disordered" evidence="9">
    <location>
        <begin position="415"/>
        <end position="441"/>
    </location>
</feature>
<evidence type="ECO:0000256" key="4">
    <source>
        <dbReference type="ARBA" id="ARBA00007573"/>
    </source>
</evidence>
<dbReference type="UniPathway" id="UPA00988"/>
<keyword evidence="8" id="KW-0539">Nucleus</keyword>
<organism evidence="10 11">
    <name type="scientific">Papaver somniferum</name>
    <name type="common">Opium poppy</name>
    <dbReference type="NCBI Taxonomy" id="3469"/>
    <lineage>
        <taxon>Eukaryota</taxon>
        <taxon>Viridiplantae</taxon>
        <taxon>Streptophyta</taxon>
        <taxon>Embryophyta</taxon>
        <taxon>Tracheophyta</taxon>
        <taxon>Spermatophyta</taxon>
        <taxon>Magnoliopsida</taxon>
        <taxon>Ranunculales</taxon>
        <taxon>Papaveraceae</taxon>
        <taxon>Papaveroideae</taxon>
        <taxon>Papaver</taxon>
    </lineage>
</organism>
<dbReference type="SUPFAM" id="SSF52540">
    <property type="entry name" value="P-loop containing nucleoside triphosphate hydrolases"/>
    <property type="match status" value="1"/>
</dbReference>
<dbReference type="PANTHER" id="PTHR12896:SF1">
    <property type="entry name" value="ELONGATOR COMPLEX PROTEIN 4"/>
    <property type="match status" value="1"/>
</dbReference>
<evidence type="ECO:0000256" key="2">
    <source>
        <dbReference type="ARBA" id="ARBA00004496"/>
    </source>
</evidence>
<evidence type="ECO:0000256" key="1">
    <source>
        <dbReference type="ARBA" id="ARBA00004123"/>
    </source>
</evidence>
<dbReference type="GO" id="GO:0071329">
    <property type="term" value="P:cellular response to sucrose stimulus"/>
    <property type="evidence" value="ECO:0007669"/>
    <property type="project" value="EnsemblPlants"/>
</dbReference>
<comment type="subcellular location">
    <subcellularLocation>
        <location evidence="2">Cytoplasm</location>
    </subcellularLocation>
    <subcellularLocation>
        <location evidence="1">Nucleus</location>
    </subcellularLocation>
</comment>
<dbReference type="Gene3D" id="3.40.50.300">
    <property type="entry name" value="P-loop containing nucleotide triphosphate hydrolases"/>
    <property type="match status" value="1"/>
</dbReference>
<dbReference type="GO" id="GO:0008023">
    <property type="term" value="C:transcription elongation factor complex"/>
    <property type="evidence" value="ECO:0007669"/>
    <property type="project" value="TreeGrafter"/>
</dbReference>
<name>A0A4Y7L7C4_PAPSO</name>
<dbReference type="GO" id="GO:0008284">
    <property type="term" value="P:positive regulation of cell population proliferation"/>
    <property type="evidence" value="ECO:0007669"/>
    <property type="project" value="EnsemblPlants"/>
</dbReference>
<dbReference type="GO" id="GO:0006979">
    <property type="term" value="P:response to oxidative stress"/>
    <property type="evidence" value="ECO:0007669"/>
    <property type="project" value="EnsemblPlants"/>
</dbReference>
<dbReference type="GO" id="GO:0035265">
    <property type="term" value="P:organ growth"/>
    <property type="evidence" value="ECO:0007669"/>
    <property type="project" value="EnsemblPlants"/>
</dbReference>
<dbReference type="GO" id="GO:0031538">
    <property type="term" value="P:negative regulation of anthocyanin metabolic process"/>
    <property type="evidence" value="ECO:0007669"/>
    <property type="project" value="EnsemblPlants"/>
</dbReference>
<dbReference type="AlphaFoldDB" id="A0A4Y7L7C4"/>
<evidence type="ECO:0000256" key="8">
    <source>
        <dbReference type="ARBA" id="ARBA00023242"/>
    </source>
</evidence>
<keyword evidence="11" id="KW-1185">Reference proteome</keyword>
<dbReference type="Gramene" id="RZC80179">
    <property type="protein sequence ID" value="RZC80179"/>
    <property type="gene ID" value="C5167_042757"/>
</dbReference>
<evidence type="ECO:0000256" key="3">
    <source>
        <dbReference type="ARBA" id="ARBA00005043"/>
    </source>
</evidence>
<dbReference type="GO" id="GO:0033588">
    <property type="term" value="C:elongator holoenzyme complex"/>
    <property type="evidence" value="ECO:0007669"/>
    <property type="project" value="EnsemblPlants"/>
</dbReference>
<dbReference type="InterPro" id="IPR008728">
    <property type="entry name" value="Elongator_complex_protein_4"/>
</dbReference>
<dbReference type="FunFam" id="3.40.50.300:FF:001766">
    <property type="entry name" value="Elongator complex protein 4"/>
    <property type="match status" value="1"/>
</dbReference>
<keyword evidence="7" id="KW-0819">tRNA processing</keyword>
<comment type="similarity">
    <text evidence="4">Belongs to the ELP4 family.</text>
</comment>
<dbReference type="InterPro" id="IPR027417">
    <property type="entry name" value="P-loop_NTPase"/>
</dbReference>
<dbReference type="EMBL" id="CM010724">
    <property type="protein sequence ID" value="RZC80179.1"/>
    <property type="molecule type" value="Genomic_DNA"/>
</dbReference>
<dbReference type="STRING" id="3469.A0A4Y7L7C4"/>
<dbReference type="GO" id="GO:0005737">
    <property type="term" value="C:cytoplasm"/>
    <property type="evidence" value="ECO:0007669"/>
    <property type="project" value="UniProtKB-SubCell"/>
</dbReference>
<dbReference type="GO" id="GO:0002098">
    <property type="term" value="P:tRNA wobble uridine modification"/>
    <property type="evidence" value="ECO:0007669"/>
    <property type="project" value="InterPro"/>
</dbReference>
<dbReference type="GO" id="GO:0010928">
    <property type="term" value="P:regulation of auxin mediated signaling pathway"/>
    <property type="evidence" value="ECO:0007669"/>
    <property type="project" value="EnsemblPlants"/>
</dbReference>